<gene>
    <name evidence="4" type="ORF">EV356DRAFT_515414</name>
</gene>
<dbReference type="InterPro" id="IPR000504">
    <property type="entry name" value="RRM_dom"/>
</dbReference>
<accession>A0A6A6HMU0</accession>
<dbReference type="GO" id="GO:0003723">
    <property type="term" value="F:RNA binding"/>
    <property type="evidence" value="ECO:0007669"/>
    <property type="project" value="UniProtKB-UniRule"/>
</dbReference>
<dbReference type="SUPFAM" id="SSF54928">
    <property type="entry name" value="RNA-binding domain, RBD"/>
    <property type="match status" value="1"/>
</dbReference>
<sequence length="222" mass="24646">MASDARKAHPNYPPNSTLYCRNLPEKIQKEELRRSLYMLFSTYGHVIDIVALKTRKMRGQAHVTFRDIQASTTAMRALQGFNFFEKDLVRFRNCAPPPTTNERTIQQEISYAKGKSHAIAKLDGTFKMPEAGAADVATSELQQSIFDAPPSTAQKPAIAPAPPAPEGLPQKPTLMPNGAEGPVDTPSPQGVKRRREEESEEESQPMEEDDDEGEDMDVSDED</sequence>
<dbReference type="InterPro" id="IPR012677">
    <property type="entry name" value="Nucleotide-bd_a/b_plait_sf"/>
</dbReference>
<dbReference type="FunFam" id="3.30.70.330:FF:000039">
    <property type="entry name" value="U1 small nuclear ribonucleoprotein A"/>
    <property type="match status" value="1"/>
</dbReference>
<evidence type="ECO:0000256" key="1">
    <source>
        <dbReference type="PROSITE-ProRule" id="PRU00176"/>
    </source>
</evidence>
<evidence type="ECO:0000313" key="5">
    <source>
        <dbReference type="Proteomes" id="UP000800092"/>
    </source>
</evidence>
<protein>
    <recommendedName>
        <fullName evidence="3">RRM domain-containing protein</fullName>
    </recommendedName>
</protein>
<feature type="domain" description="RRM" evidence="3">
    <location>
        <begin position="16"/>
        <end position="96"/>
    </location>
</feature>
<evidence type="ECO:0000313" key="4">
    <source>
        <dbReference type="EMBL" id="KAF2239192.1"/>
    </source>
</evidence>
<dbReference type="OrthoDB" id="277802at2759"/>
<proteinExistence type="predicted"/>
<name>A0A6A6HMU0_VIRVR</name>
<feature type="compositionally biased region" description="Acidic residues" evidence="2">
    <location>
        <begin position="198"/>
        <end position="222"/>
    </location>
</feature>
<evidence type="ECO:0000256" key="2">
    <source>
        <dbReference type="SAM" id="MobiDB-lite"/>
    </source>
</evidence>
<dbReference type="SMART" id="SM00360">
    <property type="entry name" value="RRM"/>
    <property type="match status" value="1"/>
</dbReference>
<keyword evidence="5" id="KW-1185">Reference proteome</keyword>
<dbReference type="EMBL" id="ML991773">
    <property type="protein sequence ID" value="KAF2239192.1"/>
    <property type="molecule type" value="Genomic_DNA"/>
</dbReference>
<dbReference type="Proteomes" id="UP000800092">
    <property type="component" value="Unassembled WGS sequence"/>
</dbReference>
<reference evidence="4" key="1">
    <citation type="journal article" date="2020" name="Stud. Mycol.">
        <title>101 Dothideomycetes genomes: a test case for predicting lifestyles and emergence of pathogens.</title>
        <authorList>
            <person name="Haridas S."/>
            <person name="Albert R."/>
            <person name="Binder M."/>
            <person name="Bloem J."/>
            <person name="Labutti K."/>
            <person name="Salamov A."/>
            <person name="Andreopoulos B."/>
            <person name="Baker S."/>
            <person name="Barry K."/>
            <person name="Bills G."/>
            <person name="Bluhm B."/>
            <person name="Cannon C."/>
            <person name="Castanera R."/>
            <person name="Culley D."/>
            <person name="Daum C."/>
            <person name="Ezra D."/>
            <person name="Gonzalez J."/>
            <person name="Henrissat B."/>
            <person name="Kuo A."/>
            <person name="Liang C."/>
            <person name="Lipzen A."/>
            <person name="Lutzoni F."/>
            <person name="Magnuson J."/>
            <person name="Mondo S."/>
            <person name="Nolan M."/>
            <person name="Ohm R."/>
            <person name="Pangilinan J."/>
            <person name="Park H.-J."/>
            <person name="Ramirez L."/>
            <person name="Alfaro M."/>
            <person name="Sun H."/>
            <person name="Tritt A."/>
            <person name="Yoshinaga Y."/>
            <person name="Zwiers L.-H."/>
            <person name="Turgeon B."/>
            <person name="Goodwin S."/>
            <person name="Spatafora J."/>
            <person name="Crous P."/>
            <person name="Grigoriev I."/>
        </authorList>
    </citation>
    <scope>NUCLEOTIDE SEQUENCE</scope>
    <source>
        <strain evidence="4">Tuck. ex Michener</strain>
    </source>
</reference>
<organism evidence="4 5">
    <name type="scientific">Viridothelium virens</name>
    <name type="common">Speckled blister lichen</name>
    <name type="synonym">Trypethelium virens</name>
    <dbReference type="NCBI Taxonomy" id="1048519"/>
    <lineage>
        <taxon>Eukaryota</taxon>
        <taxon>Fungi</taxon>
        <taxon>Dikarya</taxon>
        <taxon>Ascomycota</taxon>
        <taxon>Pezizomycotina</taxon>
        <taxon>Dothideomycetes</taxon>
        <taxon>Dothideomycetes incertae sedis</taxon>
        <taxon>Trypetheliales</taxon>
        <taxon>Trypetheliaceae</taxon>
        <taxon>Viridothelium</taxon>
    </lineage>
</organism>
<keyword evidence="1" id="KW-0694">RNA-binding</keyword>
<dbReference type="Pfam" id="PF00076">
    <property type="entry name" value="RRM_1"/>
    <property type="match status" value="1"/>
</dbReference>
<dbReference type="Gene3D" id="3.30.70.330">
    <property type="match status" value="1"/>
</dbReference>
<dbReference type="PROSITE" id="PS50102">
    <property type="entry name" value="RRM"/>
    <property type="match status" value="1"/>
</dbReference>
<dbReference type="AlphaFoldDB" id="A0A6A6HMU0"/>
<evidence type="ECO:0000259" key="3">
    <source>
        <dbReference type="PROSITE" id="PS50102"/>
    </source>
</evidence>
<feature type="region of interest" description="Disordered" evidence="2">
    <location>
        <begin position="150"/>
        <end position="222"/>
    </location>
</feature>
<dbReference type="InterPro" id="IPR035979">
    <property type="entry name" value="RBD_domain_sf"/>
</dbReference>
<dbReference type="CDD" id="cd12246">
    <property type="entry name" value="RRM1_U1A_like"/>
    <property type="match status" value="1"/>
</dbReference>